<dbReference type="EMBL" id="JACHIG010000006">
    <property type="protein sequence ID" value="MBB5033649.1"/>
    <property type="molecule type" value="Genomic_DNA"/>
</dbReference>
<organism evidence="1 2">
    <name type="scientific">Prosthecobacter vanneervenii</name>
    <dbReference type="NCBI Taxonomy" id="48466"/>
    <lineage>
        <taxon>Bacteria</taxon>
        <taxon>Pseudomonadati</taxon>
        <taxon>Verrucomicrobiota</taxon>
        <taxon>Verrucomicrobiia</taxon>
        <taxon>Verrucomicrobiales</taxon>
        <taxon>Verrucomicrobiaceae</taxon>
        <taxon>Prosthecobacter</taxon>
    </lineage>
</organism>
<evidence type="ECO:0000313" key="1">
    <source>
        <dbReference type="EMBL" id="MBB5033649.1"/>
    </source>
</evidence>
<proteinExistence type="predicted"/>
<protein>
    <submittedName>
        <fullName evidence="1">Uncharacterized protein</fullName>
    </submittedName>
</protein>
<comment type="caution">
    <text evidence="1">The sequence shown here is derived from an EMBL/GenBank/DDBJ whole genome shotgun (WGS) entry which is preliminary data.</text>
</comment>
<sequence>MLRRESDWLHPTVCSEHGGLDRRHFIGSYGSVLSFESSCPSYARASRTEDCADHYGDALGLHAVWVLLAA</sequence>
<dbReference type="AlphaFoldDB" id="A0A7W8DKV1"/>
<gene>
    <name evidence="1" type="ORF">HNQ65_003237</name>
</gene>
<evidence type="ECO:0000313" key="2">
    <source>
        <dbReference type="Proteomes" id="UP000590740"/>
    </source>
</evidence>
<reference evidence="1 2" key="1">
    <citation type="submission" date="2020-08" db="EMBL/GenBank/DDBJ databases">
        <title>Genomic Encyclopedia of Type Strains, Phase IV (KMG-IV): sequencing the most valuable type-strain genomes for metagenomic binning, comparative biology and taxonomic classification.</title>
        <authorList>
            <person name="Goeker M."/>
        </authorList>
    </citation>
    <scope>NUCLEOTIDE SEQUENCE [LARGE SCALE GENOMIC DNA]</scope>
    <source>
        <strain evidence="1 2">DSM 12252</strain>
    </source>
</reference>
<accession>A0A7W8DKV1</accession>
<dbReference type="Proteomes" id="UP000590740">
    <property type="component" value="Unassembled WGS sequence"/>
</dbReference>
<keyword evidence="2" id="KW-1185">Reference proteome</keyword>
<name>A0A7W8DKV1_9BACT</name>